<sequence>MNSKRISSYEIAYTYIGAVIGAGFASGQEIFQFFTVFGVKGLFGIALSTILYIFFGYIIMDLGSEIHGSSYIDILRFSSGKYFSTFMDMMITFFLFMSVISMFAGAGALFEQQFSISTLWGSILMSFITTVTILSGMNGIIHSMSALVPFLLFFIVATSTLSILSFPISLSDLNLYHNPSNLIRNWLLSTVLYFSYNIVIAISVLVPIGGKIKNKNLFIKGSILGGLTLGICCLLINFSLIRIAKQVSTIEIPMLYIAGKISPLIQFVYICILFISIYTTAVGSAFGFINRILNITNKYSKLFTIGMMLIAFLFSNVGFSNLVKYVYPIEGYIGILLLICLLKGKIKLTVKQKR</sequence>
<feature type="transmembrane region" description="Helical" evidence="1">
    <location>
        <begin position="325"/>
        <end position="344"/>
    </location>
</feature>
<feature type="transmembrane region" description="Helical" evidence="1">
    <location>
        <begin position="222"/>
        <end position="244"/>
    </location>
</feature>
<dbReference type="EMBL" id="FUWV01000004">
    <property type="protein sequence ID" value="SJZ54342.1"/>
    <property type="molecule type" value="Genomic_DNA"/>
</dbReference>
<feature type="transmembrane region" description="Helical" evidence="1">
    <location>
        <begin position="116"/>
        <end position="134"/>
    </location>
</feature>
<proteinExistence type="predicted"/>
<dbReference type="OrthoDB" id="4424890at2"/>
<feature type="transmembrane region" description="Helical" evidence="1">
    <location>
        <begin position="301"/>
        <end position="319"/>
    </location>
</feature>
<keyword evidence="1" id="KW-1133">Transmembrane helix</keyword>
<keyword evidence="1" id="KW-0472">Membrane</keyword>
<feature type="transmembrane region" description="Helical" evidence="1">
    <location>
        <begin position="41"/>
        <end position="60"/>
    </location>
</feature>
<reference evidence="2 3" key="1">
    <citation type="submission" date="2017-02" db="EMBL/GenBank/DDBJ databases">
        <authorList>
            <person name="Peterson S.W."/>
        </authorList>
    </citation>
    <scope>NUCLEOTIDE SEQUENCE [LARGE SCALE GENOMIC DNA]</scope>
    <source>
        <strain evidence="2 3">DSM 15102</strain>
    </source>
</reference>
<feature type="transmembrane region" description="Helical" evidence="1">
    <location>
        <begin position="264"/>
        <end position="289"/>
    </location>
</feature>
<feature type="transmembrane region" description="Helical" evidence="1">
    <location>
        <begin position="12"/>
        <end position="35"/>
    </location>
</feature>
<protein>
    <submittedName>
        <fullName evidence="2">Uncharacterized membrane protein YkvI</fullName>
    </submittedName>
</protein>
<accession>A0A1T4LHS4</accession>
<feature type="transmembrane region" description="Helical" evidence="1">
    <location>
        <begin position="86"/>
        <end position="110"/>
    </location>
</feature>
<dbReference type="InterPro" id="IPR038728">
    <property type="entry name" value="YkvI-like"/>
</dbReference>
<evidence type="ECO:0000313" key="2">
    <source>
        <dbReference type="EMBL" id="SJZ54342.1"/>
    </source>
</evidence>
<dbReference type="PANTHER" id="PTHR37814">
    <property type="entry name" value="CONSERVED MEMBRANE PROTEIN"/>
    <property type="match status" value="1"/>
</dbReference>
<dbReference type="PANTHER" id="PTHR37814:SF1">
    <property type="entry name" value="MEMBRANE PROTEIN"/>
    <property type="match status" value="1"/>
</dbReference>
<organism evidence="2 3">
    <name type="scientific">Garciella nitratireducens DSM 15102</name>
    <dbReference type="NCBI Taxonomy" id="1121911"/>
    <lineage>
        <taxon>Bacteria</taxon>
        <taxon>Bacillati</taxon>
        <taxon>Bacillota</taxon>
        <taxon>Clostridia</taxon>
        <taxon>Eubacteriales</taxon>
        <taxon>Eubacteriaceae</taxon>
        <taxon>Garciella</taxon>
    </lineage>
</organism>
<keyword evidence="3" id="KW-1185">Reference proteome</keyword>
<feature type="transmembrane region" description="Helical" evidence="1">
    <location>
        <begin position="146"/>
        <end position="166"/>
    </location>
</feature>
<dbReference type="RefSeq" id="WP_087678442.1">
    <property type="nucleotide sequence ID" value="NZ_FUWV01000004.1"/>
</dbReference>
<keyword evidence="1" id="KW-0812">Transmembrane</keyword>
<gene>
    <name evidence="2" type="ORF">SAMN02745973_00975</name>
</gene>
<evidence type="ECO:0000313" key="3">
    <source>
        <dbReference type="Proteomes" id="UP000196365"/>
    </source>
</evidence>
<evidence type="ECO:0000256" key="1">
    <source>
        <dbReference type="SAM" id="Phobius"/>
    </source>
</evidence>
<dbReference type="AlphaFoldDB" id="A0A1T4LHS4"/>
<name>A0A1T4LHS4_9FIRM</name>
<feature type="transmembrane region" description="Helical" evidence="1">
    <location>
        <begin position="186"/>
        <end position="210"/>
    </location>
</feature>
<dbReference type="Proteomes" id="UP000196365">
    <property type="component" value="Unassembled WGS sequence"/>
</dbReference>